<dbReference type="PROSITE" id="PS50853">
    <property type="entry name" value="FN3"/>
    <property type="match status" value="3"/>
</dbReference>
<evidence type="ECO:0000256" key="8">
    <source>
        <dbReference type="ARBA" id="ARBA00022989"/>
    </source>
</evidence>
<evidence type="ECO:0000259" key="19">
    <source>
        <dbReference type="PROSITE" id="PS50853"/>
    </source>
</evidence>
<evidence type="ECO:0000256" key="9">
    <source>
        <dbReference type="ARBA" id="ARBA00023136"/>
    </source>
</evidence>
<dbReference type="OrthoDB" id="9934532at2759"/>
<dbReference type="CDD" id="cd00063">
    <property type="entry name" value="FN3"/>
    <property type="match status" value="3"/>
</dbReference>
<comment type="subcellular location">
    <subcellularLocation>
        <location evidence="1">Cell membrane</location>
        <topology evidence="1">Single-pass type I membrane protein</topology>
    </subcellularLocation>
</comment>
<dbReference type="InterPro" id="IPR013783">
    <property type="entry name" value="Ig-like_fold"/>
</dbReference>
<feature type="domain" description="Fibronectin type-III" evidence="19">
    <location>
        <begin position="522"/>
        <end position="617"/>
    </location>
</feature>
<evidence type="ECO:0000256" key="7">
    <source>
        <dbReference type="ARBA" id="ARBA00022737"/>
    </source>
</evidence>
<keyword evidence="4" id="KW-0597">Phosphoprotein</keyword>
<dbReference type="Gene3D" id="2.60.40.10">
    <property type="entry name" value="Immunoglobulins"/>
    <property type="match status" value="6"/>
</dbReference>
<dbReference type="FunFam" id="2.60.40.10:FF:000281">
    <property type="entry name" value="Cytokine receptor like factor 1"/>
    <property type="match status" value="1"/>
</dbReference>
<dbReference type="FunFam" id="2.60.40.10:FF:000542">
    <property type="entry name" value="Interleukin-6 receptor subunit beta"/>
    <property type="match status" value="1"/>
</dbReference>
<dbReference type="GO" id="GO:0005886">
    <property type="term" value="C:plasma membrane"/>
    <property type="evidence" value="ECO:0007669"/>
    <property type="project" value="UniProtKB-SubCell"/>
</dbReference>
<feature type="domain" description="Fibronectin type-III" evidence="19">
    <location>
        <begin position="230"/>
        <end position="328"/>
    </location>
</feature>
<dbReference type="GO" id="GO:0070102">
    <property type="term" value="P:interleukin-6-mediated signaling pathway"/>
    <property type="evidence" value="ECO:0007669"/>
    <property type="project" value="UniProtKB-ARBA"/>
</dbReference>
<dbReference type="FunFam" id="2.60.40.10:FF:000414">
    <property type="entry name" value="Interleukin-6 receptor subunit beta"/>
    <property type="match status" value="1"/>
</dbReference>
<dbReference type="PROSITE" id="PS01353">
    <property type="entry name" value="HEMATOPO_REC_L_F2"/>
    <property type="match status" value="1"/>
</dbReference>
<dbReference type="FunFam" id="2.60.40.10:FF:000524">
    <property type="entry name" value="Interleukin-6 receptor subunit beta"/>
    <property type="match status" value="1"/>
</dbReference>
<evidence type="ECO:0000256" key="18">
    <source>
        <dbReference type="SAM" id="Phobius"/>
    </source>
</evidence>
<evidence type="ECO:0000256" key="16">
    <source>
        <dbReference type="ARBA" id="ARBA00078919"/>
    </source>
</evidence>
<feature type="transmembrane region" description="Helical" evidence="18">
    <location>
        <begin position="12"/>
        <end position="35"/>
    </location>
</feature>
<evidence type="ECO:0000256" key="3">
    <source>
        <dbReference type="ARBA" id="ARBA00022475"/>
    </source>
</evidence>
<evidence type="ECO:0000256" key="11">
    <source>
        <dbReference type="ARBA" id="ARBA00023170"/>
    </source>
</evidence>
<keyword evidence="10" id="KW-1015">Disulfide bond</keyword>
<dbReference type="Proteomes" id="UP000695026">
    <property type="component" value="Unplaced"/>
</dbReference>
<proteinExistence type="inferred from homology"/>
<keyword evidence="12" id="KW-0325">Glycoprotein</keyword>
<evidence type="ECO:0000256" key="6">
    <source>
        <dbReference type="ARBA" id="ARBA00022729"/>
    </source>
</evidence>
<feature type="domain" description="Fibronectin type-III" evidence="19">
    <location>
        <begin position="335"/>
        <end position="430"/>
    </location>
</feature>
<dbReference type="SUPFAM" id="SSF49265">
    <property type="entry name" value="Fibronectin type III"/>
    <property type="match status" value="4"/>
</dbReference>
<keyword evidence="11" id="KW-0675">Receptor</keyword>
<dbReference type="AlphaFoldDB" id="A0A9F5N022"/>
<keyword evidence="20" id="KW-1185">Reference proteome</keyword>
<dbReference type="PANTHER" id="PTHR48423:SF1">
    <property type="entry name" value="INTERLEUKIN-27 RECEPTOR SUBUNIT ALPHA"/>
    <property type="match status" value="1"/>
</dbReference>
<evidence type="ECO:0000313" key="20">
    <source>
        <dbReference type="Proteomes" id="UP000695026"/>
    </source>
</evidence>
<keyword evidence="8 18" id="KW-1133">Transmembrane helix</keyword>
<sequence length="622" mass="70102">MFSKWGLSAHGVYILLSIYYFGVSDGFLNMCGYIVPESPVVLSTGSNFTAFCVLKDPCPPYGRIRAEQVIWKTKTTVVPKEQYSIINETVSSVTFRDTSMLVSPLTCNILLPGDFIQNIYGIQIQQGFPPEKPTNLSCIVIQTQVTAFIQQCSWEPGKDTFLSTNYSLKSRWPNKEFPDCIPQDTNNSCTTSSVVFYVTLEVWVEAKNELGVAESDHIEFDPIKYVKPLPPHKLSLNSGEFPRILKLSWENRFNESPQELKYKIQYKTSDSTVWTEIPPEDTASLRTSFTIQELRPNTQYTIRLCYAVYSSKYWSNWSEVVGFTAEDRPSKGPALWRNIKTSDSTGNWTLRLLWKELNPSEANGIILKYEVFISGRPPLSFPTRYYTLNTTQLTLNVQSGTYDVSVTAFNKVGKSPTSVLFIPATDSKASVKNVVAFPEGGKLWVNWTAPKESVSKYIIEWHEACSNLSCTTEWQQEPGSKQRIFLKGNIEPYKCYIITVYPLYIGGQGEGKSTQAYLQQGVPANGPTVRTKKLGKFEAVLEWNSLSVEEQNGFIKNYTISYKTVTGVEKVVPVDPSKTEYLLSSLSSNTLYMVRMTAYTDSGGTTGPLFTFSTNRFGKFCI</sequence>
<dbReference type="GeneID" id="103057304"/>
<evidence type="ECO:0000256" key="12">
    <source>
        <dbReference type="ARBA" id="ARBA00023180"/>
    </source>
</evidence>
<dbReference type="OMA" id="IEWHEAC"/>
<evidence type="ECO:0000313" key="21">
    <source>
        <dbReference type="RefSeq" id="XP_025030696.1"/>
    </source>
</evidence>
<reference evidence="21" key="1">
    <citation type="submission" date="2025-08" db="UniProtKB">
        <authorList>
            <consortium name="RefSeq"/>
        </authorList>
    </citation>
    <scope>IDENTIFICATION</scope>
    <source>
        <tissue evidence="21">Liver</tissue>
    </source>
</reference>
<keyword evidence="9 18" id="KW-0472">Membrane</keyword>
<keyword evidence="5 18" id="KW-0812">Transmembrane</keyword>
<dbReference type="InterPro" id="IPR003961">
    <property type="entry name" value="FN3_dom"/>
</dbReference>
<dbReference type="Pfam" id="PF00041">
    <property type="entry name" value="fn3"/>
    <property type="match status" value="1"/>
</dbReference>
<evidence type="ECO:0000256" key="1">
    <source>
        <dbReference type="ARBA" id="ARBA00004251"/>
    </source>
</evidence>
<evidence type="ECO:0000256" key="4">
    <source>
        <dbReference type="ARBA" id="ARBA00022553"/>
    </source>
</evidence>
<dbReference type="Pfam" id="PF06328">
    <property type="entry name" value="Lep_receptor_Ig"/>
    <property type="match status" value="1"/>
</dbReference>
<dbReference type="RefSeq" id="XP_025030696.1">
    <property type="nucleotide sequence ID" value="XM_025174928.1"/>
</dbReference>
<evidence type="ECO:0000256" key="15">
    <source>
        <dbReference type="ARBA" id="ARBA00077050"/>
    </source>
</evidence>
<dbReference type="InterPro" id="IPR003529">
    <property type="entry name" value="Hematopoietin_rcpt_Gp130_CS"/>
</dbReference>
<keyword evidence="13" id="KW-0393">Immunoglobulin domain</keyword>
<keyword evidence="7" id="KW-0677">Repeat</keyword>
<evidence type="ECO:0000256" key="17">
    <source>
        <dbReference type="ARBA" id="ARBA00083382"/>
    </source>
</evidence>
<dbReference type="InterPro" id="IPR010457">
    <property type="entry name" value="IgC2-like_lig-bd"/>
</dbReference>
<dbReference type="SMART" id="SM00060">
    <property type="entry name" value="FN3"/>
    <property type="match status" value="4"/>
</dbReference>
<protein>
    <recommendedName>
        <fullName evidence="14">Interleukin-6 receptor subunit beta</fullName>
    </recommendedName>
    <alternativeName>
        <fullName evidence="16">Interleukin-6 signal transducer</fullName>
    </alternativeName>
    <alternativeName>
        <fullName evidence="15">Membrane glycoprotein 130</fullName>
    </alternativeName>
    <alternativeName>
        <fullName evidence="17">Oncostatin-M receptor subunit alpha</fullName>
    </alternativeName>
</protein>
<gene>
    <name evidence="21" type="primary">LOC103057304</name>
</gene>
<organism evidence="20 21">
    <name type="scientific">Python bivittatus</name>
    <name type="common">Burmese python</name>
    <name type="synonym">Python molurus bivittatus</name>
    <dbReference type="NCBI Taxonomy" id="176946"/>
    <lineage>
        <taxon>Eukaryota</taxon>
        <taxon>Metazoa</taxon>
        <taxon>Chordata</taxon>
        <taxon>Craniata</taxon>
        <taxon>Vertebrata</taxon>
        <taxon>Euteleostomi</taxon>
        <taxon>Lepidosauria</taxon>
        <taxon>Squamata</taxon>
        <taxon>Bifurcata</taxon>
        <taxon>Unidentata</taxon>
        <taxon>Episquamata</taxon>
        <taxon>Toxicofera</taxon>
        <taxon>Serpentes</taxon>
        <taxon>Henophidia</taxon>
        <taxon>Pythonidae</taxon>
        <taxon>Python</taxon>
    </lineage>
</organism>
<evidence type="ECO:0000256" key="10">
    <source>
        <dbReference type="ARBA" id="ARBA00023157"/>
    </source>
</evidence>
<evidence type="ECO:0000256" key="2">
    <source>
        <dbReference type="ARBA" id="ARBA00008921"/>
    </source>
</evidence>
<comment type="similarity">
    <text evidence="2">Belongs to the type I cytokine receptor family. Type 2 subfamily.</text>
</comment>
<evidence type="ECO:0000256" key="13">
    <source>
        <dbReference type="ARBA" id="ARBA00023319"/>
    </source>
</evidence>
<evidence type="ECO:0000256" key="5">
    <source>
        <dbReference type="ARBA" id="ARBA00022692"/>
    </source>
</evidence>
<dbReference type="PANTHER" id="PTHR48423">
    <property type="entry name" value="INTERLEUKIN-27 RECEPTOR SUBUNIT ALPHA"/>
    <property type="match status" value="1"/>
</dbReference>
<keyword evidence="3" id="KW-1003">Cell membrane</keyword>
<dbReference type="GO" id="GO:0004896">
    <property type="term" value="F:cytokine receptor activity"/>
    <property type="evidence" value="ECO:0007669"/>
    <property type="project" value="InterPro"/>
</dbReference>
<evidence type="ECO:0000256" key="14">
    <source>
        <dbReference type="ARBA" id="ARBA00068277"/>
    </source>
</evidence>
<dbReference type="InterPro" id="IPR036116">
    <property type="entry name" value="FN3_sf"/>
</dbReference>
<accession>A0A9F5N022</accession>
<dbReference type="InterPro" id="IPR052672">
    <property type="entry name" value="Type1_Cytokine_Rcpt_Type2"/>
</dbReference>
<dbReference type="KEGG" id="pbi:103057304"/>
<name>A0A9F5N022_PYTBI</name>
<keyword evidence="6" id="KW-0732">Signal</keyword>